<dbReference type="GO" id="GO:0005737">
    <property type="term" value="C:cytoplasm"/>
    <property type="evidence" value="ECO:0007669"/>
    <property type="project" value="UniProtKB-SubCell"/>
</dbReference>
<gene>
    <name evidence="7" type="ORF">CYMTET_14985</name>
</gene>
<evidence type="ECO:0000256" key="3">
    <source>
        <dbReference type="ARBA" id="ARBA00022598"/>
    </source>
</evidence>
<dbReference type="Pfam" id="PF03133">
    <property type="entry name" value="TTL"/>
    <property type="match status" value="1"/>
</dbReference>
<dbReference type="Gene3D" id="3.30.470.20">
    <property type="entry name" value="ATP-grasp fold, B domain"/>
    <property type="match status" value="1"/>
</dbReference>
<accession>A0AAE0L9S8</accession>
<keyword evidence="4" id="KW-0547">Nucleotide-binding</keyword>
<evidence type="ECO:0000256" key="6">
    <source>
        <dbReference type="SAM" id="MobiDB-lite"/>
    </source>
</evidence>
<dbReference type="GO" id="GO:0015630">
    <property type="term" value="C:microtubule cytoskeleton"/>
    <property type="evidence" value="ECO:0007669"/>
    <property type="project" value="TreeGrafter"/>
</dbReference>
<dbReference type="AlphaFoldDB" id="A0AAE0L9S8"/>
<evidence type="ECO:0000256" key="4">
    <source>
        <dbReference type="ARBA" id="ARBA00022741"/>
    </source>
</evidence>
<feature type="region of interest" description="Disordered" evidence="6">
    <location>
        <begin position="1"/>
        <end position="49"/>
    </location>
</feature>
<dbReference type="InterPro" id="IPR051437">
    <property type="entry name" value="TTLL_monoglycylase"/>
</dbReference>
<feature type="compositionally biased region" description="Basic and acidic residues" evidence="6">
    <location>
        <begin position="1"/>
        <end position="12"/>
    </location>
</feature>
<dbReference type="PANTHER" id="PTHR45870">
    <property type="entry name" value="TUBULIN MONOGLYCYLASE TTLL3"/>
    <property type="match status" value="1"/>
</dbReference>
<evidence type="ECO:0000313" key="7">
    <source>
        <dbReference type="EMBL" id="KAK3276980.1"/>
    </source>
</evidence>
<dbReference type="GO" id="GO:0005524">
    <property type="term" value="F:ATP binding"/>
    <property type="evidence" value="ECO:0007669"/>
    <property type="project" value="UniProtKB-KW"/>
</dbReference>
<keyword evidence="3" id="KW-0436">Ligase</keyword>
<evidence type="ECO:0000256" key="5">
    <source>
        <dbReference type="ARBA" id="ARBA00022840"/>
    </source>
</evidence>
<dbReference type="EMBL" id="LGRX02006290">
    <property type="protein sequence ID" value="KAK3276980.1"/>
    <property type="molecule type" value="Genomic_DNA"/>
</dbReference>
<protein>
    <submittedName>
        <fullName evidence="7">Uncharacterized protein</fullName>
    </submittedName>
</protein>
<keyword evidence="2" id="KW-0963">Cytoplasm</keyword>
<dbReference type="PROSITE" id="PS51221">
    <property type="entry name" value="TTL"/>
    <property type="match status" value="1"/>
</dbReference>
<comment type="caution">
    <text evidence="7">The sequence shown here is derived from an EMBL/GenBank/DDBJ whole genome shotgun (WGS) entry which is preliminary data.</text>
</comment>
<comment type="subcellular location">
    <subcellularLocation>
        <location evidence="1">Cytoplasm</location>
    </subcellularLocation>
</comment>
<dbReference type="GO" id="GO:0070736">
    <property type="term" value="F:protein-glycine ligase activity, initiating"/>
    <property type="evidence" value="ECO:0007669"/>
    <property type="project" value="TreeGrafter"/>
</dbReference>
<dbReference type="InterPro" id="IPR004344">
    <property type="entry name" value="TTL/TTLL_fam"/>
</dbReference>
<evidence type="ECO:0000313" key="8">
    <source>
        <dbReference type="Proteomes" id="UP001190700"/>
    </source>
</evidence>
<keyword evidence="8" id="KW-1185">Reference proteome</keyword>
<dbReference type="PANTHER" id="PTHR45870:SF2">
    <property type="entry name" value="TUBULIN MONOGLYCYLASE TTLL3"/>
    <property type="match status" value="1"/>
</dbReference>
<proteinExistence type="predicted"/>
<sequence>MKKKQQDLREQSVTDAHFCGHGGLGPRSPQRKLEPLEQSPGHQSEEGADFQGDAKLGLESQQTGWVAQKYIEKPLLVAGGRKMDIRQWVLVTHWNPLMVWNFHQNYARISEDIYDLYNTGNIYGQLTGVDIARTHLSTEEGYHATEMLDLTQGFDTNSTDPPARHVSSDVLKQYIGDMSGDREVWNNRIMPAIEKGVLAPLLCSRSTVVPRSASCEMFGYDFALDSNLNTWLIEVNAAPAMSHSSPVTARMVPAMVESTLKVMVDLPAAMKQCQDTGGTWTIQDTREFDTGVFIAVVCRIYNFYGAHSKTVKKAPESYGKASL</sequence>
<evidence type="ECO:0000256" key="2">
    <source>
        <dbReference type="ARBA" id="ARBA00022490"/>
    </source>
</evidence>
<reference evidence="7 8" key="1">
    <citation type="journal article" date="2015" name="Genome Biol. Evol.">
        <title>Comparative Genomics of a Bacterivorous Green Alga Reveals Evolutionary Causalities and Consequences of Phago-Mixotrophic Mode of Nutrition.</title>
        <authorList>
            <person name="Burns J.A."/>
            <person name="Paasch A."/>
            <person name="Narechania A."/>
            <person name="Kim E."/>
        </authorList>
    </citation>
    <scope>NUCLEOTIDE SEQUENCE [LARGE SCALE GENOMIC DNA]</scope>
    <source>
        <strain evidence="7 8">PLY_AMNH</strain>
    </source>
</reference>
<name>A0AAE0L9S8_9CHLO</name>
<organism evidence="7 8">
    <name type="scientific">Cymbomonas tetramitiformis</name>
    <dbReference type="NCBI Taxonomy" id="36881"/>
    <lineage>
        <taxon>Eukaryota</taxon>
        <taxon>Viridiplantae</taxon>
        <taxon>Chlorophyta</taxon>
        <taxon>Pyramimonadophyceae</taxon>
        <taxon>Pyramimonadales</taxon>
        <taxon>Pyramimonadaceae</taxon>
        <taxon>Cymbomonas</taxon>
    </lineage>
</organism>
<keyword evidence="5" id="KW-0067">ATP-binding</keyword>
<dbReference type="SUPFAM" id="SSF56059">
    <property type="entry name" value="Glutathione synthetase ATP-binding domain-like"/>
    <property type="match status" value="1"/>
</dbReference>
<dbReference type="Proteomes" id="UP001190700">
    <property type="component" value="Unassembled WGS sequence"/>
</dbReference>
<evidence type="ECO:0000256" key="1">
    <source>
        <dbReference type="ARBA" id="ARBA00004496"/>
    </source>
</evidence>